<evidence type="ECO:0000313" key="2">
    <source>
        <dbReference type="EMBL" id="KAJ4488014.1"/>
    </source>
</evidence>
<evidence type="ECO:0000313" key="3">
    <source>
        <dbReference type="Proteomes" id="UP001150266"/>
    </source>
</evidence>
<reference evidence="2" key="1">
    <citation type="submission" date="2022-08" db="EMBL/GenBank/DDBJ databases">
        <title>A Global Phylogenomic Analysis of the Shiitake Genus Lentinula.</title>
        <authorList>
            <consortium name="DOE Joint Genome Institute"/>
            <person name="Sierra-Patev S."/>
            <person name="Min B."/>
            <person name="Naranjo-Ortiz M."/>
            <person name="Looney B."/>
            <person name="Konkel Z."/>
            <person name="Slot J.C."/>
            <person name="Sakamoto Y."/>
            <person name="Steenwyk J.L."/>
            <person name="Rokas A."/>
            <person name="Carro J."/>
            <person name="Camarero S."/>
            <person name="Ferreira P."/>
            <person name="Molpeceres G."/>
            <person name="Ruiz-Duenas F.J."/>
            <person name="Serrano A."/>
            <person name="Henrissat B."/>
            <person name="Drula E."/>
            <person name="Hughes K.W."/>
            <person name="Mata J.L."/>
            <person name="Ishikawa N.K."/>
            <person name="Vargas-Isla R."/>
            <person name="Ushijima S."/>
            <person name="Smith C.A."/>
            <person name="Ahrendt S."/>
            <person name="Andreopoulos W."/>
            <person name="He G."/>
            <person name="Labutti K."/>
            <person name="Lipzen A."/>
            <person name="Ng V."/>
            <person name="Riley R."/>
            <person name="Sandor L."/>
            <person name="Barry K."/>
            <person name="Martinez A.T."/>
            <person name="Xiao Y."/>
            <person name="Gibbons J.G."/>
            <person name="Terashima K."/>
            <person name="Grigoriev I.V."/>
            <person name="Hibbett D.S."/>
        </authorList>
    </citation>
    <scope>NUCLEOTIDE SEQUENCE</scope>
    <source>
        <strain evidence="2">JLM2183</strain>
    </source>
</reference>
<organism evidence="2 3">
    <name type="scientific">Lentinula aciculospora</name>
    <dbReference type="NCBI Taxonomy" id="153920"/>
    <lineage>
        <taxon>Eukaryota</taxon>
        <taxon>Fungi</taxon>
        <taxon>Dikarya</taxon>
        <taxon>Basidiomycota</taxon>
        <taxon>Agaricomycotina</taxon>
        <taxon>Agaricomycetes</taxon>
        <taxon>Agaricomycetidae</taxon>
        <taxon>Agaricales</taxon>
        <taxon>Marasmiineae</taxon>
        <taxon>Omphalotaceae</taxon>
        <taxon>Lentinula</taxon>
    </lineage>
</organism>
<feature type="coiled-coil region" evidence="1">
    <location>
        <begin position="265"/>
        <end position="299"/>
    </location>
</feature>
<dbReference type="AlphaFoldDB" id="A0A9W9DV56"/>
<proteinExistence type="predicted"/>
<dbReference type="OrthoDB" id="2749714at2759"/>
<accession>A0A9W9DV56</accession>
<comment type="caution">
    <text evidence="2">The sequence shown here is derived from an EMBL/GenBank/DDBJ whole genome shotgun (WGS) entry which is preliminary data.</text>
</comment>
<feature type="coiled-coil region" evidence="1">
    <location>
        <begin position="50"/>
        <end position="123"/>
    </location>
</feature>
<feature type="coiled-coil region" evidence="1">
    <location>
        <begin position="162"/>
        <end position="196"/>
    </location>
</feature>
<dbReference type="EMBL" id="JAOTPV010000002">
    <property type="protein sequence ID" value="KAJ4488014.1"/>
    <property type="molecule type" value="Genomic_DNA"/>
</dbReference>
<gene>
    <name evidence="2" type="ORF">J3R30DRAFT_3695669</name>
</gene>
<dbReference type="Proteomes" id="UP001150266">
    <property type="component" value="Unassembled WGS sequence"/>
</dbReference>
<name>A0A9W9DV56_9AGAR</name>
<protein>
    <submittedName>
        <fullName evidence="2">Uncharacterized protein</fullName>
    </submittedName>
</protein>
<keyword evidence="3" id="KW-1185">Reference proteome</keyword>
<keyword evidence="1" id="KW-0175">Coiled coil</keyword>
<sequence>MDLNEHINFEKHTRLEAEYQACFLRWSKLQTTIERWEKHQNYFTLDVSRKVRLQAQKAKVEEAQKQLNVAHARRMEYGNSSLAPLLTSVESQEFKAQELQKLANELNLKLVEAAALKKETESKPLTFAEPVALKDTDAETLLSSSKRRRTADGYGDSAVISLAQTKQEISGLYATLQEVLERVSTVENHIAEQETEMREVMRTYRAQDEVGDSLIVTPLEARVGKIQDQMKDIGTNLTELSDWIAQIYIDHDSINDNHDRIIAKKKDEEAEIRALLIRVEEHEKNRAQDRNEIEALSAALTAYCEKPVSPPSSPFDPETIVLDMEEQIRTLVKNAIKPHIEETRAILSEDLQSYDSQLYRSLWSKLTMTNKIIAAVSETTSRPPT</sequence>
<evidence type="ECO:0000256" key="1">
    <source>
        <dbReference type="SAM" id="Coils"/>
    </source>
</evidence>